<evidence type="ECO:0000256" key="6">
    <source>
        <dbReference type="ARBA" id="ARBA00023242"/>
    </source>
</evidence>
<dbReference type="InterPro" id="IPR018186">
    <property type="entry name" value="TF_T-box_CS"/>
</dbReference>
<dbReference type="PRINTS" id="PR00938">
    <property type="entry name" value="BRACHYURY"/>
</dbReference>
<feature type="domain" description="T-box" evidence="9">
    <location>
        <begin position="83"/>
        <end position="259"/>
    </location>
</feature>
<evidence type="ECO:0000256" key="8">
    <source>
        <dbReference type="SAM" id="MobiDB-lite"/>
    </source>
</evidence>
<proteinExistence type="evidence at transcript level"/>
<evidence type="ECO:0000256" key="1">
    <source>
        <dbReference type="ARBA" id="ARBA00004123"/>
    </source>
</evidence>
<evidence type="ECO:0000256" key="3">
    <source>
        <dbReference type="ARBA" id="ARBA00023015"/>
    </source>
</evidence>
<dbReference type="AlphaFoldDB" id="Q8T364"/>
<dbReference type="GO" id="GO:0000981">
    <property type="term" value="F:DNA-binding transcription factor activity, RNA polymerase II-specific"/>
    <property type="evidence" value="ECO:0007669"/>
    <property type="project" value="TreeGrafter"/>
</dbReference>
<feature type="region of interest" description="Disordered" evidence="8">
    <location>
        <begin position="1"/>
        <end position="21"/>
    </location>
</feature>
<evidence type="ECO:0000256" key="2">
    <source>
        <dbReference type="ARBA" id="ARBA00022473"/>
    </source>
</evidence>
<dbReference type="GO" id="GO:0005634">
    <property type="term" value="C:nucleus"/>
    <property type="evidence" value="ECO:0007669"/>
    <property type="project" value="UniProtKB-SubCell"/>
</dbReference>
<dbReference type="GO" id="GO:0000785">
    <property type="term" value="C:chromatin"/>
    <property type="evidence" value="ECO:0007669"/>
    <property type="project" value="TreeGrafter"/>
</dbReference>
<keyword evidence="6 7" id="KW-0539">Nucleus</keyword>
<feature type="region of interest" description="Disordered" evidence="8">
    <location>
        <begin position="389"/>
        <end position="419"/>
    </location>
</feature>
<evidence type="ECO:0000256" key="7">
    <source>
        <dbReference type="PROSITE-ProRule" id="PRU00201"/>
    </source>
</evidence>
<comment type="subcellular location">
    <subcellularLocation>
        <location evidence="1 7">Nucleus</location>
    </subcellularLocation>
</comment>
<protein>
    <submittedName>
        <fullName evidence="10">Brachyury</fullName>
    </submittedName>
</protein>
<keyword evidence="3" id="KW-0805">Transcription regulation</keyword>
<evidence type="ECO:0000313" key="10">
    <source>
        <dbReference type="EMBL" id="CAD21521.1"/>
    </source>
</evidence>
<evidence type="ECO:0000259" key="9">
    <source>
        <dbReference type="PROSITE" id="PS50252"/>
    </source>
</evidence>
<dbReference type="SUPFAM" id="SSF49417">
    <property type="entry name" value="p53-like transcription factors"/>
    <property type="match status" value="1"/>
</dbReference>
<dbReference type="GO" id="GO:0045893">
    <property type="term" value="P:positive regulation of DNA-templated transcription"/>
    <property type="evidence" value="ECO:0007669"/>
    <property type="project" value="InterPro"/>
</dbReference>
<evidence type="ECO:0000256" key="5">
    <source>
        <dbReference type="ARBA" id="ARBA00023163"/>
    </source>
</evidence>
<dbReference type="PRINTS" id="PR00937">
    <property type="entry name" value="TBOX"/>
</dbReference>
<reference evidence="10" key="1">
    <citation type="journal article" date="2002" name="Dev. Biol.">
        <title>Conservation of Brachyury, Mef2, and Snail in the myogenic lineage of jellyfish: a connection to the mesoderm of bilateria.</title>
        <authorList>
            <person name="Spring J."/>
            <person name="Yanze N."/>
            <person name="Josch C."/>
            <person name="Middel A.M."/>
            <person name="Winninger B."/>
            <person name="Schmid V."/>
        </authorList>
    </citation>
    <scope>NUCLEOTIDE SEQUENCE</scope>
</reference>
<name>Q8T364_PODCA</name>
<dbReference type="PANTHER" id="PTHR11267:SF106">
    <property type="entry name" value="T-RELATED PROTEIN"/>
    <property type="match status" value="1"/>
</dbReference>
<keyword evidence="5" id="KW-0804">Transcription</keyword>
<gene>
    <name evidence="10" type="primary">Brachyury</name>
</gene>
<dbReference type="PROSITE" id="PS01264">
    <property type="entry name" value="TBOX_2"/>
    <property type="match status" value="1"/>
</dbReference>
<dbReference type="GO" id="GO:0001708">
    <property type="term" value="P:cell fate specification"/>
    <property type="evidence" value="ECO:0007669"/>
    <property type="project" value="TreeGrafter"/>
</dbReference>
<dbReference type="InterPro" id="IPR036960">
    <property type="entry name" value="T-box_sf"/>
</dbReference>
<dbReference type="InterPro" id="IPR002070">
    <property type="entry name" value="TF_Brachyury"/>
</dbReference>
<dbReference type="PROSITE" id="PS50252">
    <property type="entry name" value="TBOX_3"/>
    <property type="match status" value="1"/>
</dbReference>
<sequence>MMNSPVSMESPKSIHQKSPDSVKSDFSMATILMSHNNKQKRGHGTKINDEASLLKFPKTMTQDGLAKVKIADDEEAKKIRVHLDDCELWKSFHRLTNEMIVTKNGRRMFPVLKVSVEGLDPNSMYSIMIDFLPVDNHRWKFVNGEWSRGGKPEPTTNSRVYVHPDSPNFGTHWMKNSIVFSKVKLTNKESTSNQVVMLNSLHKYEPRVHVLRVGGRDSEKTVSTHSFEETVFIAVTAYQNEDITSLKIKYNPFAKAFLDAKERSEQHPFLGRRPEVPYPSSCRCCSGYPYSRLPSSSDYGHHVPYLPIEHNFRSQRSSPYSIPPSRGYYMSSHLYQQPYPCHRNSSPPPLPHHCISSPKSHIDYPYSKRSPYCTIPNCACAVSPRYTKSSYERGRDTRGGSNRSSPIDTPVSPRSPPIDIIADSARKHITEHASRTISSSSGKRI</sequence>
<keyword evidence="2" id="KW-0217">Developmental protein</keyword>
<organism evidence="10">
    <name type="scientific">Podocoryna carnea</name>
    <name type="common">Hydrozoan</name>
    <dbReference type="NCBI Taxonomy" id="6096"/>
    <lineage>
        <taxon>Eukaryota</taxon>
        <taxon>Metazoa</taxon>
        <taxon>Cnidaria</taxon>
        <taxon>Hydrozoa</taxon>
        <taxon>Hydroidolina</taxon>
        <taxon>Anthoathecata</taxon>
        <taxon>Filifera</taxon>
        <taxon>Hydractiniidae</taxon>
        <taxon>Podocoryna</taxon>
    </lineage>
</organism>
<dbReference type="GO" id="GO:0000978">
    <property type="term" value="F:RNA polymerase II cis-regulatory region sequence-specific DNA binding"/>
    <property type="evidence" value="ECO:0007669"/>
    <property type="project" value="InterPro"/>
</dbReference>
<dbReference type="PANTHER" id="PTHR11267">
    <property type="entry name" value="T-BOX PROTEIN-RELATED"/>
    <property type="match status" value="1"/>
</dbReference>
<keyword evidence="4 7" id="KW-0238">DNA-binding</keyword>
<dbReference type="FunFam" id="2.60.40.820:FF:000002">
    <property type="entry name" value="T-box transcription factor Brachyury"/>
    <property type="match status" value="1"/>
</dbReference>
<dbReference type="InterPro" id="IPR008967">
    <property type="entry name" value="p53-like_TF_DNA-bd_sf"/>
</dbReference>
<dbReference type="EMBL" id="AJ428494">
    <property type="protein sequence ID" value="CAD21521.1"/>
    <property type="molecule type" value="mRNA"/>
</dbReference>
<dbReference type="Gene3D" id="2.60.40.820">
    <property type="entry name" value="Transcription factor, T-box"/>
    <property type="match status" value="1"/>
</dbReference>
<comment type="caution">
    <text evidence="7">Lacks conserved residue(s) required for the propagation of feature annotation.</text>
</comment>
<dbReference type="InterPro" id="IPR046360">
    <property type="entry name" value="T-box_DNA-bd"/>
</dbReference>
<dbReference type="Pfam" id="PF00907">
    <property type="entry name" value="T-box"/>
    <property type="match status" value="1"/>
</dbReference>
<accession>Q8T364</accession>
<evidence type="ECO:0000256" key="4">
    <source>
        <dbReference type="ARBA" id="ARBA00023125"/>
    </source>
</evidence>
<dbReference type="InterPro" id="IPR001699">
    <property type="entry name" value="TF_T-box"/>
</dbReference>
<dbReference type="SMART" id="SM00425">
    <property type="entry name" value="TBOX"/>
    <property type="match status" value="1"/>
</dbReference>
<dbReference type="PROSITE" id="PS01283">
    <property type="entry name" value="TBOX_1"/>
    <property type="match status" value="1"/>
</dbReference>
<dbReference type="CDD" id="cd20192">
    <property type="entry name" value="T-box_TBXT_TBX19-like"/>
    <property type="match status" value="1"/>
</dbReference>